<organism evidence="1 2">
    <name type="scientific">Streptococcus mitis</name>
    <dbReference type="NCBI Taxonomy" id="28037"/>
    <lineage>
        <taxon>Bacteria</taxon>
        <taxon>Bacillati</taxon>
        <taxon>Bacillota</taxon>
        <taxon>Bacilli</taxon>
        <taxon>Lactobacillales</taxon>
        <taxon>Streptococcaceae</taxon>
        <taxon>Streptococcus</taxon>
        <taxon>Streptococcus mitis group</taxon>
    </lineage>
</organism>
<comment type="caution">
    <text evidence="1">The sequence shown here is derived from an EMBL/GenBank/DDBJ whole genome shotgun (WGS) entry which is preliminary data.</text>
</comment>
<dbReference type="AlphaFoldDB" id="A0A428D168"/>
<dbReference type="EMBL" id="RJNW01000005">
    <property type="protein sequence ID" value="RSI85856.1"/>
    <property type="molecule type" value="Genomic_DNA"/>
</dbReference>
<protein>
    <submittedName>
        <fullName evidence="1">Uncharacterized protein</fullName>
    </submittedName>
</protein>
<accession>A0A428D168</accession>
<dbReference type="Proteomes" id="UP000278063">
    <property type="component" value="Unassembled WGS sequence"/>
</dbReference>
<gene>
    <name evidence="1" type="ORF">D8849_07955</name>
</gene>
<name>A0A428D168_STRMT</name>
<reference evidence="1 2" key="1">
    <citation type="submission" date="2018-11" db="EMBL/GenBank/DDBJ databases">
        <title>Species Designations Belie Phenotypic and Genotypic Heterogeneity in Oral Streptococci.</title>
        <authorList>
            <person name="Velsko I."/>
        </authorList>
    </citation>
    <scope>NUCLEOTIDE SEQUENCE [LARGE SCALE GENOMIC DNA]</scope>
    <source>
        <strain evidence="1 2">KLC01</strain>
    </source>
</reference>
<evidence type="ECO:0000313" key="2">
    <source>
        <dbReference type="Proteomes" id="UP000278063"/>
    </source>
</evidence>
<proteinExistence type="predicted"/>
<sequence>MMSSAGKELALLKSAFLFLFNIENYYRVFEFIEKRTSIDFQC</sequence>
<evidence type="ECO:0000313" key="1">
    <source>
        <dbReference type="EMBL" id="RSI85856.1"/>
    </source>
</evidence>